<dbReference type="InterPro" id="IPR004450">
    <property type="entry name" value="Thr_synthase-like"/>
</dbReference>
<reference evidence="8 9" key="1">
    <citation type="submission" date="2018-06" db="EMBL/GenBank/DDBJ databases">
        <title>Extensive metabolic versatility and redundancy in microbially diverse, dynamic hydrothermal sediments.</title>
        <authorList>
            <person name="Dombrowski N."/>
            <person name="Teske A."/>
            <person name="Baker B.J."/>
        </authorList>
    </citation>
    <scope>NUCLEOTIDE SEQUENCE [LARGE SCALE GENOMIC DNA]</scope>
    <source>
        <strain evidence="8">B3_G15</strain>
    </source>
</reference>
<evidence type="ECO:0000256" key="1">
    <source>
        <dbReference type="ARBA" id="ARBA00001933"/>
    </source>
</evidence>
<evidence type="ECO:0000256" key="6">
    <source>
        <dbReference type="PIRSR" id="PIRSR604450-51"/>
    </source>
</evidence>
<dbReference type="Proteomes" id="UP000280417">
    <property type="component" value="Unassembled WGS sequence"/>
</dbReference>
<dbReference type="PANTHER" id="PTHR48078:SF6">
    <property type="entry name" value="L-THREONINE DEHYDRATASE CATABOLIC TDCB"/>
    <property type="match status" value="1"/>
</dbReference>
<dbReference type="EC" id="4.2.3.1" evidence="5"/>
<dbReference type="NCBIfam" id="TIGR00260">
    <property type="entry name" value="thrC"/>
    <property type="match status" value="1"/>
</dbReference>
<dbReference type="CDD" id="cd01563">
    <property type="entry name" value="Thr-synth_1"/>
    <property type="match status" value="1"/>
</dbReference>
<evidence type="ECO:0000256" key="2">
    <source>
        <dbReference type="ARBA" id="ARBA00005517"/>
    </source>
</evidence>
<evidence type="ECO:0000256" key="4">
    <source>
        <dbReference type="ARBA" id="ARBA00023239"/>
    </source>
</evidence>
<dbReference type="GO" id="GO:0006565">
    <property type="term" value="P:L-serine catabolic process"/>
    <property type="evidence" value="ECO:0007669"/>
    <property type="project" value="TreeGrafter"/>
</dbReference>
<keyword evidence="4 8" id="KW-0456">Lyase</keyword>
<dbReference type="InterPro" id="IPR001926">
    <property type="entry name" value="TrpB-like_PALP"/>
</dbReference>
<dbReference type="GO" id="GO:0006567">
    <property type="term" value="P:L-threonine catabolic process"/>
    <property type="evidence" value="ECO:0007669"/>
    <property type="project" value="TreeGrafter"/>
</dbReference>
<evidence type="ECO:0000259" key="7">
    <source>
        <dbReference type="Pfam" id="PF00291"/>
    </source>
</evidence>
<feature type="domain" description="Tryptophan synthase beta chain-like PALP" evidence="7">
    <location>
        <begin position="67"/>
        <end position="364"/>
    </location>
</feature>
<gene>
    <name evidence="8" type="primary">thrC</name>
    <name evidence="8" type="ORF">DRJ04_02805</name>
</gene>
<dbReference type="GO" id="GO:0009088">
    <property type="term" value="P:threonine biosynthetic process"/>
    <property type="evidence" value="ECO:0007669"/>
    <property type="project" value="UniProtKB-UniRule"/>
</dbReference>
<dbReference type="AlphaFoldDB" id="A0A662DFH4"/>
<dbReference type="GO" id="GO:0003941">
    <property type="term" value="F:L-serine ammonia-lyase activity"/>
    <property type="evidence" value="ECO:0007669"/>
    <property type="project" value="TreeGrafter"/>
</dbReference>
<dbReference type="GO" id="GO:0004794">
    <property type="term" value="F:threonine deaminase activity"/>
    <property type="evidence" value="ECO:0007669"/>
    <property type="project" value="TreeGrafter"/>
</dbReference>
<accession>A0A662DFH4</accession>
<keyword evidence="3 6" id="KW-0663">Pyridoxal phosphate</keyword>
<dbReference type="Gene3D" id="3.40.50.1100">
    <property type="match status" value="2"/>
</dbReference>
<dbReference type="PANTHER" id="PTHR48078">
    <property type="entry name" value="THREONINE DEHYDRATASE, MITOCHONDRIAL-RELATED"/>
    <property type="match status" value="1"/>
</dbReference>
<comment type="similarity">
    <text evidence="2">Belongs to the threonine synthase family.</text>
</comment>
<dbReference type="InterPro" id="IPR050147">
    <property type="entry name" value="Ser/Thr_Dehydratase"/>
</dbReference>
<comment type="cofactor">
    <cofactor evidence="1 6">
        <name>pyridoxal 5'-phosphate</name>
        <dbReference type="ChEBI" id="CHEBI:597326"/>
    </cofactor>
</comment>
<evidence type="ECO:0000256" key="5">
    <source>
        <dbReference type="NCBIfam" id="TIGR00260"/>
    </source>
</evidence>
<dbReference type="SUPFAM" id="SSF53686">
    <property type="entry name" value="Tryptophan synthase beta subunit-like PLP-dependent enzymes"/>
    <property type="match status" value="1"/>
</dbReference>
<protein>
    <recommendedName>
        <fullName evidence="5">Threonine synthase</fullName>
        <ecNumber evidence="5">4.2.3.1</ecNumber>
    </recommendedName>
</protein>
<name>A0A662DFH4_UNCAE</name>
<sequence length="396" mass="44280">MKPKLICTGCNRKYPLTESFPRCRNCNEPLEVELITRGEINKGNILKQTILERYKDFFVLEESSSETLHEGFTPLVKLNIPDYRSVYIKNETQNPTWSFKDRGTIVGLLHAISLGYTKIGTVSTGNMAVSVAAYGARAKLKTFILVGSQIPDEKLAPVAIYNPVLVKVSGDYGELYFKSLEVGQEAKIYFLNSDVPFRIEGYKSISFEICEQLNFDVPDFVIVPTSSGGNLRGILKGFIEFNKAGIIEKIPRIVCAQAKGCSPIVNAYISSKDKIERIKTPHTIAHAIENPLPPSGNEVLRKLRKYRGLFVWVTDPEIIEAQSLLAKKGIFCQPASAVSVAALKRLIKEGKILRNDKVVCIITGSGLKYTRALEHHKLHFSECSIDNLSRHLRKMD</sequence>
<proteinExistence type="inferred from homology"/>
<dbReference type="EMBL" id="QMQA01000054">
    <property type="protein sequence ID" value="RLE14225.1"/>
    <property type="molecule type" value="Genomic_DNA"/>
</dbReference>
<organism evidence="8 9">
    <name type="scientific">Aerophobetes bacterium</name>
    <dbReference type="NCBI Taxonomy" id="2030807"/>
    <lineage>
        <taxon>Bacteria</taxon>
        <taxon>Candidatus Aerophobota</taxon>
    </lineage>
</organism>
<evidence type="ECO:0000256" key="3">
    <source>
        <dbReference type="ARBA" id="ARBA00022898"/>
    </source>
</evidence>
<dbReference type="GO" id="GO:0009097">
    <property type="term" value="P:isoleucine biosynthetic process"/>
    <property type="evidence" value="ECO:0007669"/>
    <property type="project" value="TreeGrafter"/>
</dbReference>
<dbReference type="InterPro" id="IPR036052">
    <property type="entry name" value="TrpB-like_PALP_sf"/>
</dbReference>
<evidence type="ECO:0000313" key="9">
    <source>
        <dbReference type="Proteomes" id="UP000280417"/>
    </source>
</evidence>
<evidence type="ECO:0000313" key="8">
    <source>
        <dbReference type="EMBL" id="RLE14225.1"/>
    </source>
</evidence>
<comment type="caution">
    <text evidence="8">The sequence shown here is derived from an EMBL/GenBank/DDBJ whole genome shotgun (WGS) entry which is preliminary data.</text>
</comment>
<dbReference type="GO" id="GO:0004795">
    <property type="term" value="F:threonine synthase activity"/>
    <property type="evidence" value="ECO:0007669"/>
    <property type="project" value="UniProtKB-UniRule"/>
</dbReference>
<feature type="modified residue" description="N6-(pyridoxal phosphate)lysine" evidence="6">
    <location>
        <position position="100"/>
    </location>
</feature>
<dbReference type="Pfam" id="PF00291">
    <property type="entry name" value="PALP"/>
    <property type="match status" value="1"/>
</dbReference>